<feature type="domain" description="BTB" evidence="1">
    <location>
        <begin position="36"/>
        <end position="107"/>
    </location>
</feature>
<evidence type="ECO:0000313" key="3">
    <source>
        <dbReference type="Proteomes" id="UP001341245"/>
    </source>
</evidence>
<dbReference type="Gene3D" id="3.30.710.10">
    <property type="entry name" value="Potassium Channel Kv1.1, Chain A"/>
    <property type="match status" value="1"/>
</dbReference>
<dbReference type="Proteomes" id="UP001341245">
    <property type="component" value="Unassembled WGS sequence"/>
</dbReference>
<name>A0ABR0T8S2_AURPU</name>
<proteinExistence type="predicted"/>
<gene>
    <name evidence="2" type="ORF">QM012_003626</name>
</gene>
<sequence length="183" mass="20936">MSLHARSNASSSNSDATHTSTAKIVSTPSQIPPGYCLLFVTVEVGAEKKIYSIRKDLLVFYSDYFRAAFNGSFAEATERKISLLQERVDVFNVFNKFIYTRCLSDETDTEISWELLIRVWLFGDRHLIPALQNHVMNTMIEKSAKEKVIPNQHLNLIYKNTLIGSPLRKILVDWIAYETDMPD</sequence>
<dbReference type="PANTHER" id="PTHR47843:SF2">
    <property type="entry name" value="BTB DOMAIN-CONTAINING PROTEIN"/>
    <property type="match status" value="1"/>
</dbReference>
<dbReference type="InterPro" id="IPR000210">
    <property type="entry name" value="BTB/POZ_dom"/>
</dbReference>
<keyword evidence="3" id="KW-1185">Reference proteome</keyword>
<organism evidence="2 3">
    <name type="scientific">Aureobasidium pullulans</name>
    <name type="common">Black yeast</name>
    <name type="synonym">Pullularia pullulans</name>
    <dbReference type="NCBI Taxonomy" id="5580"/>
    <lineage>
        <taxon>Eukaryota</taxon>
        <taxon>Fungi</taxon>
        <taxon>Dikarya</taxon>
        <taxon>Ascomycota</taxon>
        <taxon>Pezizomycotina</taxon>
        <taxon>Dothideomycetes</taxon>
        <taxon>Dothideomycetidae</taxon>
        <taxon>Dothideales</taxon>
        <taxon>Saccotheciaceae</taxon>
        <taxon>Aureobasidium</taxon>
    </lineage>
</organism>
<dbReference type="PANTHER" id="PTHR47843">
    <property type="entry name" value="BTB DOMAIN-CONTAINING PROTEIN-RELATED"/>
    <property type="match status" value="1"/>
</dbReference>
<protein>
    <recommendedName>
        <fullName evidence="1">BTB domain-containing protein</fullName>
    </recommendedName>
</protein>
<dbReference type="EMBL" id="JASGXD010000017">
    <property type="protein sequence ID" value="KAK6000380.1"/>
    <property type="molecule type" value="Genomic_DNA"/>
</dbReference>
<dbReference type="PROSITE" id="PS50097">
    <property type="entry name" value="BTB"/>
    <property type="match status" value="1"/>
</dbReference>
<evidence type="ECO:0000259" key="1">
    <source>
        <dbReference type="PROSITE" id="PS50097"/>
    </source>
</evidence>
<dbReference type="InterPro" id="IPR011333">
    <property type="entry name" value="SKP1/BTB/POZ_sf"/>
</dbReference>
<reference evidence="2 3" key="1">
    <citation type="submission" date="2023-11" db="EMBL/GenBank/DDBJ databases">
        <title>Draft genome sequence and annotation of the polyextremotolerant black yeast-like fungus Aureobasidium pullulans NRRL 62042.</title>
        <authorList>
            <person name="Dielentheis-Frenken M.R.E."/>
            <person name="Wibberg D."/>
            <person name="Blank L.M."/>
            <person name="Tiso T."/>
        </authorList>
    </citation>
    <scope>NUCLEOTIDE SEQUENCE [LARGE SCALE GENOMIC DNA]</scope>
    <source>
        <strain evidence="2 3">NRRL 62042</strain>
    </source>
</reference>
<dbReference type="Pfam" id="PF00651">
    <property type="entry name" value="BTB"/>
    <property type="match status" value="1"/>
</dbReference>
<dbReference type="SUPFAM" id="SSF54695">
    <property type="entry name" value="POZ domain"/>
    <property type="match status" value="1"/>
</dbReference>
<evidence type="ECO:0000313" key="2">
    <source>
        <dbReference type="EMBL" id="KAK6000380.1"/>
    </source>
</evidence>
<accession>A0ABR0T8S2</accession>
<comment type="caution">
    <text evidence="2">The sequence shown here is derived from an EMBL/GenBank/DDBJ whole genome shotgun (WGS) entry which is preliminary data.</text>
</comment>